<keyword evidence="2" id="KW-1185">Reference proteome</keyword>
<dbReference type="Proteomes" id="UP001732700">
    <property type="component" value="Chromosome 5A"/>
</dbReference>
<organism evidence="1 2">
    <name type="scientific">Avena sativa</name>
    <name type="common">Oat</name>
    <dbReference type="NCBI Taxonomy" id="4498"/>
    <lineage>
        <taxon>Eukaryota</taxon>
        <taxon>Viridiplantae</taxon>
        <taxon>Streptophyta</taxon>
        <taxon>Embryophyta</taxon>
        <taxon>Tracheophyta</taxon>
        <taxon>Spermatophyta</taxon>
        <taxon>Magnoliopsida</taxon>
        <taxon>Liliopsida</taxon>
        <taxon>Poales</taxon>
        <taxon>Poaceae</taxon>
        <taxon>BOP clade</taxon>
        <taxon>Pooideae</taxon>
        <taxon>Poodae</taxon>
        <taxon>Poeae</taxon>
        <taxon>Poeae Chloroplast Group 1 (Aveneae type)</taxon>
        <taxon>Aveninae</taxon>
        <taxon>Avena</taxon>
    </lineage>
</organism>
<dbReference type="EnsemblPlants" id="AVESA.00010b.r2.5AG0857500.1">
    <property type="protein sequence ID" value="AVESA.00010b.r2.5AG0857500.1.CDS"/>
    <property type="gene ID" value="AVESA.00010b.r2.5AG0857500"/>
</dbReference>
<sequence length="243" mass="26797">MMAAQKQRQEKEGVGGSSVSTPSAICIDKGFWSLLAHGCLTTLGLTTCSDFFAGPDTSRSHDKEVFSCSSKLVDLRTDNKTGLFASPICSLLSSTLTRLNLGFEDKVERLPKEQEEALQLLTSLQEIRFSWGPKLQRLPAGLHKLINLKKLMIDAFFAIQSLPSLPSSLHELQIRDCGAIKSLPNSLPSSLEKLMISKCNAIKLLPKDGLPSSMRELIVHDRNSEELKRQCHKLIGTIPIIRA</sequence>
<name>A0ACD5XYG5_AVESA</name>
<evidence type="ECO:0000313" key="2">
    <source>
        <dbReference type="Proteomes" id="UP001732700"/>
    </source>
</evidence>
<reference evidence="1" key="1">
    <citation type="submission" date="2021-05" db="EMBL/GenBank/DDBJ databases">
        <authorList>
            <person name="Scholz U."/>
            <person name="Mascher M."/>
            <person name="Fiebig A."/>
        </authorList>
    </citation>
    <scope>NUCLEOTIDE SEQUENCE [LARGE SCALE GENOMIC DNA]</scope>
</reference>
<accession>A0ACD5XYG5</accession>
<protein>
    <submittedName>
        <fullName evidence="1">Uncharacterized protein</fullName>
    </submittedName>
</protein>
<proteinExistence type="predicted"/>
<reference evidence="1" key="2">
    <citation type="submission" date="2025-09" db="UniProtKB">
        <authorList>
            <consortium name="EnsemblPlants"/>
        </authorList>
    </citation>
    <scope>IDENTIFICATION</scope>
</reference>
<evidence type="ECO:0000313" key="1">
    <source>
        <dbReference type="EnsemblPlants" id="AVESA.00010b.r2.5AG0857500.1.CDS"/>
    </source>
</evidence>